<dbReference type="AlphaFoldDB" id="A0A381PJ75"/>
<evidence type="ECO:0000313" key="5">
    <source>
        <dbReference type="EMBL" id="SUZ66149.1"/>
    </source>
</evidence>
<keyword evidence="3" id="KW-0687">Ribonucleoprotein</keyword>
<dbReference type="InterPro" id="IPR036870">
    <property type="entry name" value="Ribosomal_bS18_sf"/>
</dbReference>
<name>A0A381PJ75_9ZZZZ</name>
<keyword evidence="2" id="KW-0689">Ribosomal protein</keyword>
<evidence type="ECO:0008006" key="6">
    <source>
        <dbReference type="Google" id="ProtNLM"/>
    </source>
</evidence>
<dbReference type="PANTHER" id="PTHR13479">
    <property type="entry name" value="30S RIBOSOMAL PROTEIN S18"/>
    <property type="match status" value="1"/>
</dbReference>
<dbReference type="PRINTS" id="PR00974">
    <property type="entry name" value="RIBOSOMALS18"/>
</dbReference>
<reference evidence="5" key="1">
    <citation type="submission" date="2018-05" db="EMBL/GenBank/DDBJ databases">
        <authorList>
            <person name="Lanie J.A."/>
            <person name="Ng W.-L."/>
            <person name="Kazmierczak K.M."/>
            <person name="Andrzejewski T.M."/>
            <person name="Davidsen T.M."/>
            <person name="Wayne K.J."/>
            <person name="Tettelin H."/>
            <person name="Glass J.I."/>
            <person name="Rusch D."/>
            <person name="Podicherti R."/>
            <person name="Tsui H.-C.T."/>
            <person name="Winkler M.E."/>
        </authorList>
    </citation>
    <scope>NUCLEOTIDE SEQUENCE</scope>
</reference>
<feature type="non-terminal residue" evidence="5">
    <location>
        <position position="1"/>
    </location>
</feature>
<protein>
    <recommendedName>
        <fullName evidence="6">Ribosomal protein S18</fullName>
    </recommendedName>
</protein>
<dbReference type="EMBL" id="UINC01000977">
    <property type="protein sequence ID" value="SUZ66149.1"/>
    <property type="molecule type" value="Genomic_DNA"/>
</dbReference>
<dbReference type="Pfam" id="PF01084">
    <property type="entry name" value="Ribosomal_S18"/>
    <property type="match status" value="1"/>
</dbReference>
<dbReference type="SUPFAM" id="SSF46911">
    <property type="entry name" value="Ribosomal protein S18"/>
    <property type="match status" value="1"/>
</dbReference>
<dbReference type="InterPro" id="IPR001648">
    <property type="entry name" value="Ribosomal_bS18"/>
</dbReference>
<organism evidence="5">
    <name type="scientific">marine metagenome</name>
    <dbReference type="NCBI Taxonomy" id="408172"/>
    <lineage>
        <taxon>unclassified sequences</taxon>
        <taxon>metagenomes</taxon>
        <taxon>ecological metagenomes</taxon>
    </lineage>
</organism>
<evidence type="ECO:0000256" key="1">
    <source>
        <dbReference type="ARBA" id="ARBA00005589"/>
    </source>
</evidence>
<comment type="similarity">
    <text evidence="1">Belongs to the bacterial ribosomal protein bS18 family.</text>
</comment>
<sequence length="104" mass="11975">VNLLRAFVSDRSKIRSQRVSGNNRHQQREVAKAIKVAREMALIPYAQRVVTQRKGDRRRGRSDRDARNEDFVEEVISDEITDDFVEAPDETDETDEVSEVVSSE</sequence>
<dbReference type="NCBIfam" id="TIGR00165">
    <property type="entry name" value="S18"/>
    <property type="match status" value="1"/>
</dbReference>
<evidence type="ECO:0000256" key="4">
    <source>
        <dbReference type="SAM" id="MobiDB-lite"/>
    </source>
</evidence>
<dbReference type="GO" id="GO:0022627">
    <property type="term" value="C:cytosolic small ribosomal subunit"/>
    <property type="evidence" value="ECO:0007669"/>
    <property type="project" value="TreeGrafter"/>
</dbReference>
<dbReference type="Gene3D" id="4.10.640.10">
    <property type="entry name" value="Ribosomal protein S18"/>
    <property type="match status" value="1"/>
</dbReference>
<feature type="compositionally biased region" description="Acidic residues" evidence="4">
    <location>
        <begin position="71"/>
        <end position="98"/>
    </location>
</feature>
<proteinExistence type="inferred from homology"/>
<accession>A0A381PJ75</accession>
<dbReference type="GO" id="GO:0070181">
    <property type="term" value="F:small ribosomal subunit rRNA binding"/>
    <property type="evidence" value="ECO:0007669"/>
    <property type="project" value="TreeGrafter"/>
</dbReference>
<dbReference type="GO" id="GO:0003735">
    <property type="term" value="F:structural constituent of ribosome"/>
    <property type="evidence" value="ECO:0007669"/>
    <property type="project" value="InterPro"/>
</dbReference>
<evidence type="ECO:0000256" key="3">
    <source>
        <dbReference type="ARBA" id="ARBA00023274"/>
    </source>
</evidence>
<dbReference type="PANTHER" id="PTHR13479:SF40">
    <property type="entry name" value="SMALL RIBOSOMAL SUBUNIT PROTEIN BS18M"/>
    <property type="match status" value="1"/>
</dbReference>
<feature type="region of interest" description="Disordered" evidence="4">
    <location>
        <begin position="50"/>
        <end position="104"/>
    </location>
</feature>
<evidence type="ECO:0000256" key="2">
    <source>
        <dbReference type="ARBA" id="ARBA00022980"/>
    </source>
</evidence>
<dbReference type="GO" id="GO:0006412">
    <property type="term" value="P:translation"/>
    <property type="evidence" value="ECO:0007669"/>
    <property type="project" value="InterPro"/>
</dbReference>
<gene>
    <name evidence="5" type="ORF">METZ01_LOCUS19003</name>
</gene>